<reference evidence="1 2" key="1">
    <citation type="submission" date="2020-02" db="EMBL/GenBank/DDBJ databases">
        <title>The draft genome of Grimontia sedimenta sp. nov., isolated from benthic sediments near coral reefs south of Kuwait.</title>
        <authorList>
            <person name="Mahmoud H.M."/>
            <person name="Jose L."/>
            <person name="Eapen S."/>
        </authorList>
    </citation>
    <scope>NUCLEOTIDE SEQUENCE [LARGE SCALE GENOMIC DNA]</scope>
    <source>
        <strain evidence="1 2">S25</strain>
    </source>
</reference>
<accession>A0A6M1RH78</accession>
<sequence>MSHYAFGDSSANLHVYVEKAPPSEELWGEAPESGHVKALQEGDIKSLGNIGGNGWRKVFNVYAKLLFTFPESSPFKPSGFSSWQDFRDQALLQYQSGTSLLFGDWDVERNARQGGIHIVAGRTHALKLGLSEQCVWLDNEFAKHATLPIFICPYFDYRQLSNLKIERLVGLIEGSQR</sequence>
<dbReference type="EMBL" id="JAALDL010000002">
    <property type="protein sequence ID" value="NGN96958.1"/>
    <property type="molecule type" value="Genomic_DNA"/>
</dbReference>
<dbReference type="InterPro" id="IPR054222">
    <property type="entry name" value="DUF6942"/>
</dbReference>
<evidence type="ECO:0000313" key="2">
    <source>
        <dbReference type="Proteomes" id="UP000473008"/>
    </source>
</evidence>
<dbReference type="RefSeq" id="WP_165011983.1">
    <property type="nucleotide sequence ID" value="NZ_JAALDL010000002.1"/>
</dbReference>
<dbReference type="Proteomes" id="UP000473008">
    <property type="component" value="Unassembled WGS sequence"/>
</dbReference>
<protein>
    <submittedName>
        <fullName evidence="1">Uncharacterized protein</fullName>
    </submittedName>
</protein>
<name>A0A6M1RH78_9GAMM</name>
<proteinExistence type="predicted"/>
<organism evidence="1 2">
    <name type="scientific">Grimontia sedimenti</name>
    <dbReference type="NCBI Taxonomy" id="2711294"/>
    <lineage>
        <taxon>Bacteria</taxon>
        <taxon>Pseudomonadati</taxon>
        <taxon>Pseudomonadota</taxon>
        <taxon>Gammaproteobacteria</taxon>
        <taxon>Vibrionales</taxon>
        <taxon>Vibrionaceae</taxon>
        <taxon>Grimontia</taxon>
    </lineage>
</organism>
<comment type="caution">
    <text evidence="1">The sequence shown here is derived from an EMBL/GenBank/DDBJ whole genome shotgun (WGS) entry which is preliminary data.</text>
</comment>
<dbReference type="AlphaFoldDB" id="A0A6M1RH78"/>
<evidence type="ECO:0000313" key="1">
    <source>
        <dbReference type="EMBL" id="NGN96958.1"/>
    </source>
</evidence>
<keyword evidence="2" id="KW-1185">Reference proteome</keyword>
<gene>
    <name evidence="1" type="ORF">G5S52_04610</name>
</gene>
<dbReference type="Pfam" id="PF22098">
    <property type="entry name" value="DUF6942"/>
    <property type="match status" value="1"/>
</dbReference>